<accession>A0A2M7T9I8</accession>
<evidence type="ECO:0000313" key="2">
    <source>
        <dbReference type="Proteomes" id="UP000230956"/>
    </source>
</evidence>
<sequence>MGKFPRHKRTKDFQRMVLQSRDIEIILTVYENRFLRRDQIERLFFSTTSACNQRLQKLYQHKVLDRIYQPVDFGSSQAVYALDSVGIEVIAAKCGVNKKQINWARRHNRVENLFMAHTLGIAEVCVSLKIALEELGACCKTPAK</sequence>
<reference evidence="2" key="1">
    <citation type="submission" date="2017-09" db="EMBL/GenBank/DDBJ databases">
        <title>Depth-based differentiation of microbial function through sediment-hosted aquifers and enrichment of novel symbionts in the deep terrestrial subsurface.</title>
        <authorList>
            <person name="Probst A.J."/>
            <person name="Ladd B."/>
            <person name="Jarett J.K."/>
            <person name="Geller-Mcgrath D.E."/>
            <person name="Sieber C.M.K."/>
            <person name="Emerson J.B."/>
            <person name="Anantharaman K."/>
            <person name="Thomas B.C."/>
            <person name="Malmstrom R."/>
            <person name="Stieglmeier M."/>
            <person name="Klingl A."/>
            <person name="Woyke T."/>
            <person name="Ryan C.M."/>
            <person name="Banfield J.F."/>
        </authorList>
    </citation>
    <scope>NUCLEOTIDE SEQUENCE [LARGE SCALE GENOMIC DNA]</scope>
</reference>
<dbReference type="EMBL" id="PFNG01000065">
    <property type="protein sequence ID" value="PIZ41218.1"/>
    <property type="molecule type" value="Genomic_DNA"/>
</dbReference>
<dbReference type="Proteomes" id="UP000230956">
    <property type="component" value="Unassembled WGS sequence"/>
</dbReference>
<organism evidence="1 2">
    <name type="scientific">Candidatus Aquicultor secundus</name>
    <dbReference type="NCBI Taxonomy" id="1973895"/>
    <lineage>
        <taxon>Bacteria</taxon>
        <taxon>Bacillati</taxon>
        <taxon>Actinomycetota</taxon>
        <taxon>Candidatus Aquicultoria</taxon>
        <taxon>Candidatus Aquicultorales</taxon>
        <taxon>Candidatus Aquicultoraceae</taxon>
        <taxon>Candidatus Aquicultor</taxon>
    </lineage>
</organism>
<dbReference type="RefSeq" id="WP_286975923.1">
    <property type="nucleotide sequence ID" value="NZ_PEXG01000019.1"/>
</dbReference>
<comment type="caution">
    <text evidence="1">The sequence shown here is derived from an EMBL/GenBank/DDBJ whole genome shotgun (WGS) entry which is preliminary data.</text>
</comment>
<dbReference type="InterPro" id="IPR025855">
    <property type="entry name" value="Replic_Relax"/>
</dbReference>
<protein>
    <submittedName>
        <fullName evidence="1">Uncharacterized protein</fullName>
    </submittedName>
</protein>
<dbReference type="Pfam" id="PF13814">
    <property type="entry name" value="Replic_Relax"/>
    <property type="match status" value="1"/>
</dbReference>
<gene>
    <name evidence="1" type="ORF">COY37_02645</name>
</gene>
<evidence type="ECO:0000313" key="1">
    <source>
        <dbReference type="EMBL" id="PIZ41218.1"/>
    </source>
</evidence>
<proteinExistence type="predicted"/>
<dbReference type="AlphaFoldDB" id="A0A2M7T9I8"/>
<name>A0A2M7T9I8_9ACTN</name>